<accession>A0ABS1WFG1</accession>
<feature type="compositionally biased region" description="Basic residues" evidence="1">
    <location>
        <begin position="124"/>
        <end position="134"/>
    </location>
</feature>
<feature type="compositionally biased region" description="Polar residues" evidence="1">
    <location>
        <begin position="163"/>
        <end position="178"/>
    </location>
</feature>
<evidence type="ECO:0000256" key="1">
    <source>
        <dbReference type="SAM" id="MobiDB-lite"/>
    </source>
</evidence>
<dbReference type="EMBL" id="JADWVN010000029">
    <property type="protein sequence ID" value="MBL7528080.1"/>
    <property type="molecule type" value="Genomic_DNA"/>
</dbReference>
<organism evidence="2 3">
    <name type="scientific">Legionella bononiensis</name>
    <dbReference type="NCBI Taxonomy" id="2793102"/>
    <lineage>
        <taxon>Bacteria</taxon>
        <taxon>Pseudomonadati</taxon>
        <taxon>Pseudomonadota</taxon>
        <taxon>Gammaproteobacteria</taxon>
        <taxon>Legionellales</taxon>
        <taxon>Legionellaceae</taxon>
        <taxon>Legionella</taxon>
    </lineage>
</organism>
<keyword evidence="3" id="KW-1185">Reference proteome</keyword>
<evidence type="ECO:0008006" key="4">
    <source>
        <dbReference type="Google" id="ProtNLM"/>
    </source>
</evidence>
<evidence type="ECO:0000313" key="3">
    <source>
        <dbReference type="Proteomes" id="UP000809910"/>
    </source>
</evidence>
<feature type="region of interest" description="Disordered" evidence="1">
    <location>
        <begin position="124"/>
        <end position="184"/>
    </location>
</feature>
<dbReference type="Proteomes" id="UP000809910">
    <property type="component" value="Unassembled WGS sequence"/>
</dbReference>
<comment type="caution">
    <text evidence="2">The sequence shown here is derived from an EMBL/GenBank/DDBJ whole genome shotgun (WGS) entry which is preliminary data.</text>
</comment>
<gene>
    <name evidence="2" type="ORF">I5282_16075</name>
</gene>
<proteinExistence type="predicted"/>
<name>A0ABS1WFG1_9GAMM</name>
<evidence type="ECO:0000313" key="2">
    <source>
        <dbReference type="EMBL" id="MBL7528080.1"/>
    </source>
</evidence>
<sequence length="372" mass="41342">MKTTQELLALLKTTEADTFEDIQKRYLTLKEQQEKLEKLKRMGAVNPFGPQPATLIPVADLKNAWANIDSESKYQYFKSTGTFLAISSSQTNDQKESTDQKLAPQRVTPILDSLTKERPLFKNRRLPSRARAKTSLKADDEVAPIAEPQSTPVFTSESKDQRTSIPTVPEQTNGSTPVESEKTVTKNLPSLKELQEMIRDKVPRVIPAHLQSKLTTNTIQPQTNNATTPVEANSQLTAKELQEAVFKAVQDYTAYHTGGNKGSAQLNRGQGDGLFSFLRHGAKGLATANALYNSINSDNMSVQETVKVLKDFMSNSSRAYHHHSFTSYLADALAQKGVVTAHKTSRYNQNEVIQEMEQWILANSTSQANKTL</sequence>
<protein>
    <recommendedName>
        <fullName evidence="4">Substrate of the Dot/Icm secretion system</fullName>
    </recommendedName>
</protein>
<dbReference type="RefSeq" id="WP_203113176.1">
    <property type="nucleotide sequence ID" value="NZ_JADOBG010000022.1"/>
</dbReference>
<reference evidence="2 3" key="1">
    <citation type="submission" date="2020-12" db="EMBL/GenBank/DDBJ databases">
        <title>WGS of Legionella: environmental sample.</title>
        <authorList>
            <person name="Cristino S."/>
            <person name="Girolamini L."/>
            <person name="Salaris S."/>
            <person name="Pascale M.R."/>
            <person name="Mazzotta M."/>
            <person name="Orsini M."/>
            <person name="Grottola A."/>
        </authorList>
    </citation>
    <scope>NUCLEOTIDE SEQUENCE [LARGE SCALE GENOMIC DNA]</scope>
    <source>
        <strain evidence="2 3">30cs62</strain>
    </source>
</reference>